<dbReference type="SUPFAM" id="SSF52266">
    <property type="entry name" value="SGNH hydrolase"/>
    <property type="match status" value="1"/>
</dbReference>
<comment type="caution">
    <text evidence="2">The sequence shown here is derived from an EMBL/GenBank/DDBJ whole genome shotgun (WGS) entry which is preliminary data.</text>
</comment>
<sequence length="400" mass="41631">MTTPAGLEGPAPQAGAWVRTWGASPQAPDNSVSRVEPFENATLRQIVRVSGGGHRVRLRISNEYGTAPLTIGAARVAVTDTDDGIRHGSDHEVAFGGRPTVTVPTGAPVLSDPVDLRTAALSRLTISLYLPDRVDTATCHGTFHTLGWIVPGDATALVSLPADATPLPAQALITAVEVQPGTPTRAIAVLGDSRVDGVGSTPGTDRRWTDGLAERLAARDGQAFCVVGQGISGNRMLTDGIGTAALARFDRDVLATPGLGHVVIAVGNDLVLSFAPRTEKTAGFLSVFPGSPVDVDDVIAAHLQLAARARAHGVKVHAATIAPYGGSETYSAEGDKAREQVNAWIRTSGAFDGVLDFDAVWRDPADPTRIRGDLHMGDGLHGSDAGYAALAESIDLSLFE</sequence>
<feature type="domain" description="SGNH hydrolase-type esterase" evidence="1">
    <location>
        <begin position="189"/>
        <end position="389"/>
    </location>
</feature>
<dbReference type="AlphaFoldDB" id="A0A7J5D4R9"/>
<protein>
    <submittedName>
        <fullName evidence="2">SGNH/GDSL hydrolase family protein</fullName>
    </submittedName>
</protein>
<evidence type="ECO:0000313" key="3">
    <source>
        <dbReference type="Proteomes" id="UP000442990"/>
    </source>
</evidence>
<dbReference type="CDD" id="cd01830">
    <property type="entry name" value="XynE_like"/>
    <property type="match status" value="1"/>
</dbReference>
<dbReference type="InterPro" id="IPR013830">
    <property type="entry name" value="SGNH_hydro"/>
</dbReference>
<evidence type="ECO:0000259" key="1">
    <source>
        <dbReference type="Pfam" id="PF13472"/>
    </source>
</evidence>
<name>A0A7J5D4R9_9ACTN</name>
<dbReference type="PANTHER" id="PTHR43784">
    <property type="entry name" value="GDSL-LIKE LIPASE/ACYLHYDROLASE, PUTATIVE (AFU_ORTHOLOGUE AFUA_2G00820)-RELATED"/>
    <property type="match status" value="1"/>
</dbReference>
<reference evidence="2 3" key="1">
    <citation type="submission" date="2019-09" db="EMBL/GenBank/DDBJ databases">
        <title>Isolation and identification of active actinomycetes.</title>
        <authorList>
            <person name="Yu Z."/>
            <person name="Han C."/>
            <person name="Yu B."/>
        </authorList>
    </citation>
    <scope>NUCLEOTIDE SEQUENCE [LARGE SCALE GENOMIC DNA]</scope>
    <source>
        <strain evidence="2 3">NEAU-H2</strain>
    </source>
</reference>
<dbReference type="InterPro" id="IPR036514">
    <property type="entry name" value="SGNH_hydro_sf"/>
</dbReference>
<keyword evidence="2" id="KW-0378">Hydrolase</keyword>
<keyword evidence="3" id="KW-1185">Reference proteome</keyword>
<accession>A0A7J5D4R9</accession>
<dbReference type="EMBL" id="WBKG01000045">
    <property type="protein sequence ID" value="KAB1979057.1"/>
    <property type="molecule type" value="Genomic_DNA"/>
</dbReference>
<dbReference type="Proteomes" id="UP000442990">
    <property type="component" value="Unassembled WGS sequence"/>
</dbReference>
<dbReference type="PANTHER" id="PTHR43784:SF2">
    <property type="entry name" value="GDSL-LIKE LIPASE_ACYLHYDROLASE, PUTATIVE (AFU_ORTHOLOGUE AFUA_2G00820)-RELATED"/>
    <property type="match status" value="1"/>
</dbReference>
<dbReference type="InterPro" id="IPR053140">
    <property type="entry name" value="GDSL_Rv0518-like"/>
</dbReference>
<dbReference type="Gene3D" id="3.40.50.1110">
    <property type="entry name" value="SGNH hydrolase"/>
    <property type="match status" value="1"/>
</dbReference>
<proteinExistence type="predicted"/>
<organism evidence="2 3">
    <name type="scientific">Streptomyces triticiradicis</name>
    <dbReference type="NCBI Taxonomy" id="2651189"/>
    <lineage>
        <taxon>Bacteria</taxon>
        <taxon>Bacillati</taxon>
        <taxon>Actinomycetota</taxon>
        <taxon>Actinomycetes</taxon>
        <taxon>Kitasatosporales</taxon>
        <taxon>Streptomycetaceae</taxon>
        <taxon>Streptomyces</taxon>
    </lineage>
</organism>
<dbReference type="GO" id="GO:0016787">
    <property type="term" value="F:hydrolase activity"/>
    <property type="evidence" value="ECO:0007669"/>
    <property type="project" value="UniProtKB-KW"/>
</dbReference>
<evidence type="ECO:0000313" key="2">
    <source>
        <dbReference type="EMBL" id="KAB1979057.1"/>
    </source>
</evidence>
<dbReference type="Pfam" id="PF13472">
    <property type="entry name" value="Lipase_GDSL_2"/>
    <property type="match status" value="1"/>
</dbReference>
<gene>
    <name evidence="2" type="ORF">F8144_37130</name>
</gene>